<sequence>MTASNDETVTTWQESIAELQSLLDASLEDNRDANLQLSSLCSTIIFNSDESPPQSVLTAVRTIYLRVLLNLGEYSKVVEFHSKNNDGSTNNTLEVAYALYRLRKYDACRKLIVASISNADATNIVDEEGSSSNNATDRVLMHIHAQTLYRLGETNEADQLYSKILNSTNSEEDNAMDADEREDTLSNALANRIANYTPGSMLQQDGTSMVSWLEEDESIRQLIESYGDGGGEEGGDEGEEEEMLQNYDLAYNLATYMLVSSDARSQSQVVQAKSLLEQAEKSALTILESSSPAEDEEDDEDGDTDPANDDEEKQKMLLLAEREAGPIRANLALANVLLGGEDNEMDALRTYLTLLTKTAKSGTEQGNLLATSSNNLALLRDGKESVFDVLKRIPITSSLSVSENGVSDSKNGGKKKKDKGGGVSIVPLVGATPQQVRTALFNRALLFAKMGNATGCMETLDVLRASLLVSYHGDDSKASRSGFAASGKGKKKKTPTSSDDVPTARPSSDAEIAAWKAQADWLESELVRISESKDKNSDDILQDAIASLDKATDAITNGEESGALLHTKSQLLLHKAALANPELNADGIIGSLESLPLPVQSCPGTKVTLASLYGSSNNDEKAEQLLSDLGNDIALAEFRLERGQYQQAVDLLEGIVEEQGSEAPMEVRAMLVKALSYTDPEQAEEVAESLLEATSVELDGEKLETMEIPRFAKKAGDSSSKVRKTIAATGGGKGRVRAGERKKKNRDAILRKRAKQREAYLSKLEAEGRYDPKQNTKPDPERWIPKSQRSYNRRGRRSRNKGTGAQGGGAGAGMEKDAAKLDVAARLAANDGQSCGPSTANMKVSSSGARKGKGGRRR</sequence>
<dbReference type="InterPro" id="IPR026270">
    <property type="entry name" value="SRP72"/>
</dbReference>
<feature type="compositionally biased region" description="Acidic residues" evidence="1">
    <location>
        <begin position="293"/>
        <end position="310"/>
    </location>
</feature>
<feature type="region of interest" description="Disordered" evidence="1">
    <location>
        <begin position="284"/>
        <end position="310"/>
    </location>
</feature>
<proteinExistence type="predicted"/>
<feature type="region of interest" description="Disordered" evidence="1">
    <location>
        <begin position="830"/>
        <end position="858"/>
    </location>
</feature>
<feature type="region of interest" description="Disordered" evidence="1">
    <location>
        <begin position="760"/>
        <end position="815"/>
    </location>
</feature>
<dbReference type="GO" id="GO:0006614">
    <property type="term" value="P:SRP-dependent cotranslational protein targeting to membrane"/>
    <property type="evidence" value="ECO:0007669"/>
    <property type="project" value="InterPro"/>
</dbReference>
<accession>A0AAD8Y632</accession>
<dbReference type="PANTHER" id="PTHR14094:SF9">
    <property type="entry name" value="SIGNAL RECOGNITION PARTICLE SUBUNIT SRP72"/>
    <property type="match status" value="1"/>
</dbReference>
<feature type="compositionally biased region" description="Basic residues" evidence="1">
    <location>
        <begin position="734"/>
        <end position="745"/>
    </location>
</feature>
<organism evidence="2 3">
    <name type="scientific">Skeletonema marinoi</name>
    <dbReference type="NCBI Taxonomy" id="267567"/>
    <lineage>
        <taxon>Eukaryota</taxon>
        <taxon>Sar</taxon>
        <taxon>Stramenopiles</taxon>
        <taxon>Ochrophyta</taxon>
        <taxon>Bacillariophyta</taxon>
        <taxon>Coscinodiscophyceae</taxon>
        <taxon>Thalassiosirophycidae</taxon>
        <taxon>Thalassiosirales</taxon>
        <taxon>Skeletonemataceae</taxon>
        <taxon>Skeletonema</taxon>
        <taxon>Skeletonema marinoi-dohrnii complex</taxon>
    </lineage>
</organism>
<dbReference type="Proteomes" id="UP001224775">
    <property type="component" value="Unassembled WGS sequence"/>
</dbReference>
<protein>
    <submittedName>
        <fullName evidence="2">Signal recognition particle subunit SRP72</fullName>
    </submittedName>
</protein>
<comment type="caution">
    <text evidence="2">The sequence shown here is derived from an EMBL/GenBank/DDBJ whole genome shotgun (WGS) entry which is preliminary data.</text>
</comment>
<gene>
    <name evidence="2" type="ORF">QTG54_009476</name>
</gene>
<dbReference type="Gene3D" id="1.25.40.10">
    <property type="entry name" value="Tetratricopeptide repeat domain"/>
    <property type="match status" value="1"/>
</dbReference>
<keyword evidence="3" id="KW-1185">Reference proteome</keyword>
<evidence type="ECO:0000256" key="1">
    <source>
        <dbReference type="SAM" id="MobiDB-lite"/>
    </source>
</evidence>
<reference evidence="2" key="1">
    <citation type="submission" date="2023-06" db="EMBL/GenBank/DDBJ databases">
        <title>Survivors Of The Sea: Transcriptome response of Skeletonema marinoi to long-term dormancy.</title>
        <authorList>
            <person name="Pinder M.I.M."/>
            <person name="Kourtchenko O."/>
            <person name="Robertson E.K."/>
            <person name="Larsson T."/>
            <person name="Maumus F."/>
            <person name="Osuna-Cruz C.M."/>
            <person name="Vancaester E."/>
            <person name="Stenow R."/>
            <person name="Vandepoele K."/>
            <person name="Ploug H."/>
            <person name="Bruchert V."/>
            <person name="Godhe A."/>
            <person name="Topel M."/>
        </authorList>
    </citation>
    <scope>NUCLEOTIDE SEQUENCE</scope>
    <source>
        <strain evidence="2">R05AC</strain>
    </source>
</reference>
<feature type="compositionally biased region" description="Polar residues" evidence="1">
    <location>
        <begin position="831"/>
        <end position="842"/>
    </location>
</feature>
<evidence type="ECO:0000313" key="2">
    <source>
        <dbReference type="EMBL" id="KAK1739717.1"/>
    </source>
</evidence>
<feature type="compositionally biased region" description="Basic and acidic residues" evidence="1">
    <location>
        <begin position="760"/>
        <end position="784"/>
    </location>
</feature>
<feature type="compositionally biased region" description="Basic residues" evidence="1">
    <location>
        <begin position="791"/>
        <end position="800"/>
    </location>
</feature>
<dbReference type="GO" id="GO:0008312">
    <property type="term" value="F:7S RNA binding"/>
    <property type="evidence" value="ECO:0007669"/>
    <property type="project" value="TreeGrafter"/>
</dbReference>
<dbReference type="GO" id="GO:0043022">
    <property type="term" value="F:ribosome binding"/>
    <property type="evidence" value="ECO:0007669"/>
    <property type="project" value="TreeGrafter"/>
</dbReference>
<dbReference type="GO" id="GO:0005786">
    <property type="term" value="C:signal recognition particle, endoplasmic reticulum targeting"/>
    <property type="evidence" value="ECO:0007669"/>
    <property type="project" value="TreeGrafter"/>
</dbReference>
<dbReference type="InterPro" id="IPR011990">
    <property type="entry name" value="TPR-like_helical_dom_sf"/>
</dbReference>
<dbReference type="EMBL" id="JATAAI010000017">
    <property type="protein sequence ID" value="KAK1739717.1"/>
    <property type="molecule type" value="Genomic_DNA"/>
</dbReference>
<feature type="region of interest" description="Disordered" evidence="1">
    <location>
        <begin position="474"/>
        <end position="508"/>
    </location>
</feature>
<evidence type="ECO:0000313" key="3">
    <source>
        <dbReference type="Proteomes" id="UP001224775"/>
    </source>
</evidence>
<feature type="region of interest" description="Disordered" evidence="1">
    <location>
        <begin position="714"/>
        <end position="745"/>
    </location>
</feature>
<dbReference type="PANTHER" id="PTHR14094">
    <property type="entry name" value="SIGNAL RECOGNITION PARTICLE 72"/>
    <property type="match status" value="1"/>
</dbReference>
<feature type="region of interest" description="Disordered" evidence="1">
    <location>
        <begin position="401"/>
        <end position="423"/>
    </location>
</feature>
<name>A0AAD8Y632_9STRA</name>
<dbReference type="AlphaFoldDB" id="A0AAD8Y632"/>